<evidence type="ECO:0000256" key="2">
    <source>
        <dbReference type="ARBA" id="ARBA00007870"/>
    </source>
</evidence>
<dbReference type="EC" id="1.1.1.169" evidence="3 10"/>
<evidence type="ECO:0000256" key="6">
    <source>
        <dbReference type="ARBA" id="ARBA00022857"/>
    </source>
</evidence>
<comment type="function">
    <text evidence="10">Catalyzes the NADPH-dependent reduction of ketopantoate into pantoic acid.</text>
</comment>
<evidence type="ECO:0000259" key="12">
    <source>
        <dbReference type="Pfam" id="PF08546"/>
    </source>
</evidence>
<evidence type="ECO:0000313" key="13">
    <source>
        <dbReference type="EMBL" id="MBW9051150.1"/>
    </source>
</evidence>
<comment type="pathway">
    <text evidence="1 10">Cofactor biosynthesis; (R)-pantothenate biosynthesis; (R)-pantoate from 3-methyl-2-oxobutanoate: step 2/2.</text>
</comment>
<evidence type="ECO:0000256" key="4">
    <source>
        <dbReference type="ARBA" id="ARBA00019465"/>
    </source>
</evidence>
<evidence type="ECO:0000256" key="10">
    <source>
        <dbReference type="RuleBase" id="RU362068"/>
    </source>
</evidence>
<dbReference type="PANTHER" id="PTHR21708:SF26">
    <property type="entry name" value="2-DEHYDROPANTOATE 2-REDUCTASE"/>
    <property type="match status" value="1"/>
</dbReference>
<organism evidence="13 14">
    <name type="scientific">Rhizobium mesosinicum</name>
    <dbReference type="NCBI Taxonomy" id="335017"/>
    <lineage>
        <taxon>Bacteria</taxon>
        <taxon>Pseudomonadati</taxon>
        <taxon>Pseudomonadota</taxon>
        <taxon>Alphaproteobacteria</taxon>
        <taxon>Hyphomicrobiales</taxon>
        <taxon>Rhizobiaceae</taxon>
        <taxon>Rhizobium/Agrobacterium group</taxon>
        <taxon>Rhizobium</taxon>
    </lineage>
</organism>
<protein>
    <recommendedName>
        <fullName evidence="4 10">2-dehydropantoate 2-reductase</fullName>
        <ecNumber evidence="3 10">1.1.1.169</ecNumber>
    </recommendedName>
    <alternativeName>
        <fullName evidence="8 10">Ketopantoate reductase</fullName>
    </alternativeName>
</protein>
<comment type="similarity">
    <text evidence="2 10">Belongs to the ketopantoate reductase family.</text>
</comment>
<evidence type="ECO:0000259" key="11">
    <source>
        <dbReference type="Pfam" id="PF02558"/>
    </source>
</evidence>
<dbReference type="SUPFAM" id="SSF51735">
    <property type="entry name" value="NAD(P)-binding Rossmann-fold domains"/>
    <property type="match status" value="1"/>
</dbReference>
<dbReference type="Proteomes" id="UP000717752">
    <property type="component" value="Unassembled WGS sequence"/>
</dbReference>
<gene>
    <name evidence="13" type="ORF">JNB85_01840</name>
</gene>
<dbReference type="InterPro" id="IPR051402">
    <property type="entry name" value="KPR-Related"/>
</dbReference>
<dbReference type="InterPro" id="IPR013332">
    <property type="entry name" value="KPR_N"/>
</dbReference>
<keyword evidence="14" id="KW-1185">Reference proteome</keyword>
<dbReference type="Gene3D" id="3.40.50.720">
    <property type="entry name" value="NAD(P)-binding Rossmann-like Domain"/>
    <property type="match status" value="1"/>
</dbReference>
<evidence type="ECO:0000256" key="5">
    <source>
        <dbReference type="ARBA" id="ARBA00022655"/>
    </source>
</evidence>
<keyword evidence="7 10" id="KW-0560">Oxidoreductase</keyword>
<name>A0ABS7GME7_9HYPH</name>
<dbReference type="PANTHER" id="PTHR21708">
    <property type="entry name" value="PROBABLE 2-DEHYDROPANTOATE 2-REDUCTASE"/>
    <property type="match status" value="1"/>
</dbReference>
<reference evidence="13 14" key="1">
    <citation type="journal article" date="2021" name="MBio">
        <title>Poor Competitiveness of Bradyrhizobium in Pigeon Pea Root Colonization in Indian Soils.</title>
        <authorList>
            <person name="Chalasani D."/>
            <person name="Basu A."/>
            <person name="Pullabhotla S.V.S.R.N."/>
            <person name="Jorrin B."/>
            <person name="Neal A.L."/>
            <person name="Poole P.S."/>
            <person name="Podile A.R."/>
            <person name="Tkacz A."/>
        </authorList>
    </citation>
    <scope>NUCLEOTIDE SEQUENCE [LARGE SCALE GENOMIC DNA]</scope>
    <source>
        <strain evidence="13 14">HU56</strain>
    </source>
</reference>
<dbReference type="Gene3D" id="1.10.1040.10">
    <property type="entry name" value="N-(1-d-carboxylethyl)-l-norvaline Dehydrogenase, domain 2"/>
    <property type="match status" value="1"/>
</dbReference>
<evidence type="ECO:0000256" key="1">
    <source>
        <dbReference type="ARBA" id="ARBA00004994"/>
    </source>
</evidence>
<dbReference type="InterPro" id="IPR036291">
    <property type="entry name" value="NAD(P)-bd_dom_sf"/>
</dbReference>
<feature type="domain" description="Ketopantoate reductase N-terminal" evidence="11">
    <location>
        <begin position="3"/>
        <end position="150"/>
    </location>
</feature>
<dbReference type="Pfam" id="PF08546">
    <property type="entry name" value="ApbA_C"/>
    <property type="match status" value="1"/>
</dbReference>
<dbReference type="InterPro" id="IPR008927">
    <property type="entry name" value="6-PGluconate_DH-like_C_sf"/>
</dbReference>
<evidence type="ECO:0000313" key="14">
    <source>
        <dbReference type="Proteomes" id="UP000717752"/>
    </source>
</evidence>
<dbReference type="InterPro" id="IPR013328">
    <property type="entry name" value="6PGD_dom2"/>
</dbReference>
<proteinExistence type="inferred from homology"/>
<feature type="domain" description="Ketopantoate reductase C-terminal" evidence="12">
    <location>
        <begin position="178"/>
        <end position="301"/>
    </location>
</feature>
<dbReference type="NCBIfam" id="TIGR00745">
    <property type="entry name" value="apbA_panE"/>
    <property type="match status" value="1"/>
</dbReference>
<keyword evidence="6 10" id="KW-0521">NADP</keyword>
<dbReference type="InterPro" id="IPR003710">
    <property type="entry name" value="ApbA"/>
</dbReference>
<accession>A0ABS7GME7</accession>
<comment type="caution">
    <text evidence="13">The sequence shown here is derived from an EMBL/GenBank/DDBJ whole genome shotgun (WGS) entry which is preliminary data.</text>
</comment>
<keyword evidence="5 10" id="KW-0566">Pantothenate biosynthesis</keyword>
<dbReference type="InterPro" id="IPR013752">
    <property type="entry name" value="KPA_reductase"/>
</dbReference>
<evidence type="ECO:0000256" key="7">
    <source>
        <dbReference type="ARBA" id="ARBA00023002"/>
    </source>
</evidence>
<comment type="catalytic activity">
    <reaction evidence="9 10">
        <text>(R)-pantoate + NADP(+) = 2-dehydropantoate + NADPH + H(+)</text>
        <dbReference type="Rhea" id="RHEA:16233"/>
        <dbReference type="ChEBI" id="CHEBI:11561"/>
        <dbReference type="ChEBI" id="CHEBI:15378"/>
        <dbReference type="ChEBI" id="CHEBI:15980"/>
        <dbReference type="ChEBI" id="CHEBI:57783"/>
        <dbReference type="ChEBI" id="CHEBI:58349"/>
        <dbReference type="EC" id="1.1.1.169"/>
    </reaction>
</comment>
<dbReference type="EMBL" id="JAEUAK010000001">
    <property type="protein sequence ID" value="MBW9051150.1"/>
    <property type="molecule type" value="Genomic_DNA"/>
</dbReference>
<evidence type="ECO:0000256" key="3">
    <source>
        <dbReference type="ARBA" id="ARBA00013014"/>
    </source>
</evidence>
<evidence type="ECO:0000256" key="8">
    <source>
        <dbReference type="ARBA" id="ARBA00032024"/>
    </source>
</evidence>
<sequence>MRILVLGAGGIGGYFGGRLAETGADVTFLVREKRQVVLREKGLRITSQFGDAALEVKTMLATELQPVFDAVILTCKAYDLQEAMETIAPGLAPTGFVLPLLNGIAQMEALNDRFGKDRVLGGSAKIQVTLTPEGVVHQLNDWRTITFGEQSGEMSPRILALADLFKATKGVDAHAVPDIMQRMWEKFVHLATAAAMTCLMRANVGEIVRTPEGGKIFLKLLHDSAKVSASQGFPPSQQFMQLYEDTFSQRDSLYTTSMLRDIERKGKTEVDHILGFMLRKAQEAEVDHETIRLAYTHVKAFEQRLAAGRLQ</sequence>
<dbReference type="Pfam" id="PF02558">
    <property type="entry name" value="ApbA"/>
    <property type="match status" value="1"/>
</dbReference>
<dbReference type="GO" id="GO:0008677">
    <property type="term" value="F:2-dehydropantoate 2-reductase activity"/>
    <property type="evidence" value="ECO:0007669"/>
    <property type="project" value="UniProtKB-EC"/>
</dbReference>
<dbReference type="SUPFAM" id="SSF48179">
    <property type="entry name" value="6-phosphogluconate dehydrogenase C-terminal domain-like"/>
    <property type="match status" value="1"/>
</dbReference>
<evidence type="ECO:0000256" key="9">
    <source>
        <dbReference type="ARBA" id="ARBA00048793"/>
    </source>
</evidence>